<evidence type="ECO:0000313" key="2">
    <source>
        <dbReference type="EMBL" id="MDB8743375.1"/>
    </source>
</evidence>
<dbReference type="InterPro" id="IPR010982">
    <property type="entry name" value="Lambda_DNA-bd_dom_sf"/>
</dbReference>
<dbReference type="Proteomes" id="UP001211421">
    <property type="component" value="Unassembled WGS sequence"/>
</dbReference>
<evidence type="ECO:0000313" key="3">
    <source>
        <dbReference type="Proteomes" id="UP001211421"/>
    </source>
</evidence>
<sequence>MNSRKIRKKRTMAQYSELGKLIVTAMLDKGMDRKTLLEGLNITTAALTSILFGESMPSLTTAFNLSRTLGIDIELIVNTMNRKDEDTSA</sequence>
<dbReference type="EMBL" id="JAQMLS010000022">
    <property type="protein sequence ID" value="MDB8743375.1"/>
    <property type="molecule type" value="Genomic_DNA"/>
</dbReference>
<dbReference type="RefSeq" id="WP_195552340.1">
    <property type="nucleotide sequence ID" value="NZ_JADMNX010000022.1"/>
</dbReference>
<dbReference type="PROSITE" id="PS50943">
    <property type="entry name" value="HTH_CROC1"/>
    <property type="match status" value="1"/>
</dbReference>
<feature type="domain" description="HTH cro/C1-type" evidence="1">
    <location>
        <begin position="38"/>
        <end position="76"/>
    </location>
</feature>
<dbReference type="Pfam" id="PF01381">
    <property type="entry name" value="HTH_3"/>
    <property type="match status" value="1"/>
</dbReference>
<evidence type="ECO:0000259" key="1">
    <source>
        <dbReference type="PROSITE" id="PS50943"/>
    </source>
</evidence>
<gene>
    <name evidence="2" type="ORF">PNV70_15040</name>
</gene>
<protein>
    <submittedName>
        <fullName evidence="2">Helix-turn-helix transcriptional regulator</fullName>
    </submittedName>
</protein>
<dbReference type="SUPFAM" id="SSF47413">
    <property type="entry name" value="lambda repressor-like DNA-binding domains"/>
    <property type="match status" value="1"/>
</dbReference>
<dbReference type="CDD" id="cd00093">
    <property type="entry name" value="HTH_XRE"/>
    <property type="match status" value="1"/>
</dbReference>
<proteinExistence type="predicted"/>
<name>A0AAW6E4P1_9FIRM</name>
<dbReference type="Gene3D" id="1.10.260.40">
    <property type="entry name" value="lambda repressor-like DNA-binding domains"/>
    <property type="match status" value="1"/>
</dbReference>
<organism evidence="2 3">
    <name type="scientific">Ruminococcus bicirculans</name>
    <name type="common">ex Wegman et al. 2014</name>
    <dbReference type="NCBI Taxonomy" id="1160721"/>
    <lineage>
        <taxon>Bacteria</taxon>
        <taxon>Bacillati</taxon>
        <taxon>Bacillota</taxon>
        <taxon>Clostridia</taxon>
        <taxon>Eubacteriales</taxon>
        <taxon>Oscillospiraceae</taxon>
        <taxon>Ruminococcus</taxon>
    </lineage>
</organism>
<dbReference type="InterPro" id="IPR001387">
    <property type="entry name" value="Cro/C1-type_HTH"/>
</dbReference>
<dbReference type="GO" id="GO:0003677">
    <property type="term" value="F:DNA binding"/>
    <property type="evidence" value="ECO:0007669"/>
    <property type="project" value="InterPro"/>
</dbReference>
<accession>A0AAW6E4P1</accession>
<comment type="caution">
    <text evidence="2">The sequence shown here is derived from an EMBL/GenBank/DDBJ whole genome shotgun (WGS) entry which is preliminary data.</text>
</comment>
<reference evidence="2" key="1">
    <citation type="submission" date="2023-01" db="EMBL/GenBank/DDBJ databases">
        <title>Human gut microbiome strain richness.</title>
        <authorList>
            <person name="Chen-Liaw A."/>
        </authorList>
    </citation>
    <scope>NUCLEOTIDE SEQUENCE</scope>
    <source>
        <strain evidence="2">D59st1_B8_D59t2_181005</strain>
    </source>
</reference>
<dbReference type="AlphaFoldDB" id="A0AAW6E4P1"/>